<comment type="similarity">
    <text evidence="2">Belongs to the ORC6 family.</text>
</comment>
<comment type="subcellular location">
    <subcellularLocation>
        <location evidence="1">Nucleus</location>
    </subcellularLocation>
</comment>
<feature type="domain" description="ORC6 first cyclin-like" evidence="7">
    <location>
        <begin position="9"/>
        <end position="95"/>
    </location>
</feature>
<dbReference type="OrthoDB" id="5367324at2759"/>
<dbReference type="GO" id="GO:0005664">
    <property type="term" value="C:nuclear origin of replication recognition complex"/>
    <property type="evidence" value="ECO:0007669"/>
    <property type="project" value="InterPro"/>
</dbReference>
<protein>
    <recommendedName>
        <fullName evidence="7">ORC6 first cyclin-like domain-containing protein</fullName>
    </recommendedName>
</protein>
<dbReference type="Proteomes" id="UP000177798">
    <property type="component" value="Chromosome 4"/>
</dbReference>
<keyword evidence="4" id="KW-0238">DNA-binding</keyword>
<reference evidence="9" key="1">
    <citation type="journal article" date="2017" name="Genome Biol. Evol.">
        <title>The complete genome sequence of the phytopathogenic fungus Sclerotinia sclerotiorum reveals insights into the genome architecture of broad host range pathogens.</title>
        <authorList>
            <person name="Derbyshire M."/>
            <person name="Denton-Giles M."/>
            <person name="Hegedus D."/>
            <person name="Seifbarghy S."/>
            <person name="Rollins J."/>
            <person name="van Kan J."/>
            <person name="Seidl M.F."/>
            <person name="Faino L."/>
            <person name="Mbengue M."/>
            <person name="Navaud O."/>
            <person name="Raffaele S."/>
            <person name="Hammond-Kosack K."/>
            <person name="Heard S."/>
            <person name="Oliver R."/>
        </authorList>
    </citation>
    <scope>NUCLEOTIDE SEQUENCE [LARGE SCALE GENOMIC DNA]</scope>
    <source>
        <strain evidence="9">ATCC 18683 / 1980 / Ss-1</strain>
    </source>
</reference>
<dbReference type="VEuPathDB" id="FungiDB:sscle_04g034950"/>
<dbReference type="EMBL" id="CP017817">
    <property type="protein sequence ID" value="APA08725.1"/>
    <property type="molecule type" value="Genomic_DNA"/>
</dbReference>
<evidence type="ECO:0000313" key="8">
    <source>
        <dbReference type="EMBL" id="APA08725.1"/>
    </source>
</evidence>
<feature type="compositionally biased region" description="Polar residues" evidence="6">
    <location>
        <begin position="113"/>
        <end position="129"/>
    </location>
</feature>
<proteinExistence type="inferred from homology"/>
<dbReference type="InterPro" id="IPR008721">
    <property type="entry name" value="ORC6_cyclin_first"/>
</dbReference>
<keyword evidence="5" id="KW-0539">Nucleus</keyword>
<dbReference type="AlphaFoldDB" id="A0A1D9Q1B3"/>
<accession>A0A1D9Q1B3</accession>
<evidence type="ECO:0000256" key="2">
    <source>
        <dbReference type="ARBA" id="ARBA00010840"/>
    </source>
</evidence>
<evidence type="ECO:0000256" key="3">
    <source>
        <dbReference type="ARBA" id="ARBA00022705"/>
    </source>
</evidence>
<evidence type="ECO:0000256" key="5">
    <source>
        <dbReference type="ARBA" id="ARBA00023242"/>
    </source>
</evidence>
<dbReference type="Pfam" id="PF05460">
    <property type="entry name" value="ORC6"/>
    <property type="match status" value="1"/>
</dbReference>
<feature type="region of interest" description="Disordered" evidence="6">
    <location>
        <begin position="95"/>
        <end position="171"/>
    </location>
</feature>
<gene>
    <name evidence="8" type="ORF">sscle_04g034950</name>
</gene>
<name>A0A1D9Q1B3_SCLS1</name>
<organism evidence="8 9">
    <name type="scientific">Sclerotinia sclerotiorum (strain ATCC 18683 / 1980 / Ss-1)</name>
    <name type="common">White mold</name>
    <name type="synonym">Whetzelinia sclerotiorum</name>
    <dbReference type="NCBI Taxonomy" id="665079"/>
    <lineage>
        <taxon>Eukaryota</taxon>
        <taxon>Fungi</taxon>
        <taxon>Dikarya</taxon>
        <taxon>Ascomycota</taxon>
        <taxon>Pezizomycotina</taxon>
        <taxon>Leotiomycetes</taxon>
        <taxon>Helotiales</taxon>
        <taxon>Sclerotiniaceae</taxon>
        <taxon>Sclerotinia</taxon>
    </lineage>
</organism>
<keyword evidence="3" id="KW-0235">DNA replication</keyword>
<evidence type="ECO:0000313" key="9">
    <source>
        <dbReference type="Proteomes" id="UP000177798"/>
    </source>
</evidence>
<evidence type="ECO:0000259" key="7">
    <source>
        <dbReference type="Pfam" id="PF05460"/>
    </source>
</evidence>
<sequence>MNQATSLVLSNLIPRHSGTLPPELLNLTSALIQQSRLKCSLSQEQEIGRIYACANLACERLKISLNLPKIEPRPPVPPKVYKKLYAYIEDTLGNATPRKRPRVEGSEFGNGNGNATPSRKSSLAQSPNKRTPGRNDTPIKTILLLPQRSTPSKSKSLASFRTPKKGLRHEKRDETKIPRWVGTVGRELCRKLGMEEATPHVLAGVESLIFWEEEKERRKEETIGKWPALMMAVWGIVWGKLTAGGELLNDEDFKENRLKALEVLRSARKDTEVERKVGMGGWGGWDVPEEGEEDEVEVGRSNEKEVNIWIAEIANKGCLEMDWYQNLVKADAQDDTGEDQEREDALDGIERALVREDEMRYGLGTMRQKKVDYLTEQRRAEYKVWKKNILAKIARLQKEGKNRVVIDMNV</sequence>
<evidence type="ECO:0000256" key="1">
    <source>
        <dbReference type="ARBA" id="ARBA00004123"/>
    </source>
</evidence>
<dbReference type="GO" id="GO:0006260">
    <property type="term" value="P:DNA replication"/>
    <property type="evidence" value="ECO:0007669"/>
    <property type="project" value="UniProtKB-KW"/>
</dbReference>
<feature type="compositionally biased region" description="Polar residues" evidence="6">
    <location>
        <begin position="147"/>
        <end position="159"/>
    </location>
</feature>
<evidence type="ECO:0000256" key="4">
    <source>
        <dbReference type="ARBA" id="ARBA00023125"/>
    </source>
</evidence>
<dbReference type="GO" id="GO:0003677">
    <property type="term" value="F:DNA binding"/>
    <property type="evidence" value="ECO:0007669"/>
    <property type="project" value="UniProtKB-KW"/>
</dbReference>
<evidence type="ECO:0000256" key="6">
    <source>
        <dbReference type="SAM" id="MobiDB-lite"/>
    </source>
</evidence>